<dbReference type="VEuPathDB" id="FungiDB:PITG_15172"/>
<dbReference type="HOGENOM" id="CLU_1153630_0_0_1"/>
<dbReference type="KEGG" id="pif:PITG_15172"/>
<organism evidence="2 3">
    <name type="scientific">Phytophthora infestans (strain T30-4)</name>
    <name type="common">Potato late blight agent</name>
    <dbReference type="NCBI Taxonomy" id="403677"/>
    <lineage>
        <taxon>Eukaryota</taxon>
        <taxon>Sar</taxon>
        <taxon>Stramenopiles</taxon>
        <taxon>Oomycota</taxon>
        <taxon>Peronosporomycetes</taxon>
        <taxon>Peronosporales</taxon>
        <taxon>Peronosporaceae</taxon>
        <taxon>Phytophthora</taxon>
    </lineage>
</organism>
<gene>
    <name evidence="2" type="ORF">PITG_15172</name>
</gene>
<evidence type="ECO:0000313" key="2">
    <source>
        <dbReference type="EMBL" id="EEY62771.1"/>
    </source>
</evidence>
<proteinExistence type="predicted"/>
<dbReference type="Proteomes" id="UP000006643">
    <property type="component" value="Unassembled WGS sequence"/>
</dbReference>
<dbReference type="OrthoDB" id="120936at2759"/>
<keyword evidence="3" id="KW-1185">Reference proteome</keyword>
<feature type="compositionally biased region" description="Acidic residues" evidence="1">
    <location>
        <begin position="83"/>
        <end position="139"/>
    </location>
</feature>
<protein>
    <submittedName>
        <fullName evidence="2">Uncharacterized protein</fullName>
    </submittedName>
</protein>
<reference evidence="3" key="1">
    <citation type="journal article" date="2009" name="Nature">
        <title>Genome sequence and analysis of the Irish potato famine pathogen Phytophthora infestans.</title>
        <authorList>
            <consortium name="The Broad Institute Genome Sequencing Platform"/>
            <person name="Haas B.J."/>
            <person name="Kamoun S."/>
            <person name="Zody M.C."/>
            <person name="Jiang R.H."/>
            <person name="Handsaker R.E."/>
            <person name="Cano L.M."/>
            <person name="Grabherr M."/>
            <person name="Kodira C.D."/>
            <person name="Raffaele S."/>
            <person name="Torto-Alalibo T."/>
            <person name="Bozkurt T.O."/>
            <person name="Ah-Fong A.M."/>
            <person name="Alvarado L."/>
            <person name="Anderson V.L."/>
            <person name="Armstrong M.R."/>
            <person name="Avrova A."/>
            <person name="Baxter L."/>
            <person name="Beynon J."/>
            <person name="Boevink P.C."/>
            <person name="Bollmann S.R."/>
            <person name="Bos J.I."/>
            <person name="Bulone V."/>
            <person name="Cai G."/>
            <person name="Cakir C."/>
            <person name="Carrington J.C."/>
            <person name="Chawner M."/>
            <person name="Conti L."/>
            <person name="Costanzo S."/>
            <person name="Ewan R."/>
            <person name="Fahlgren N."/>
            <person name="Fischbach M.A."/>
            <person name="Fugelstad J."/>
            <person name="Gilroy E.M."/>
            <person name="Gnerre S."/>
            <person name="Green P.J."/>
            <person name="Grenville-Briggs L.J."/>
            <person name="Griffith J."/>
            <person name="Grunwald N.J."/>
            <person name="Horn K."/>
            <person name="Horner N.R."/>
            <person name="Hu C.H."/>
            <person name="Huitema E."/>
            <person name="Jeong D.H."/>
            <person name="Jones A.M."/>
            <person name="Jones J.D."/>
            <person name="Jones R.W."/>
            <person name="Karlsson E.K."/>
            <person name="Kunjeti S.G."/>
            <person name="Lamour K."/>
            <person name="Liu Z."/>
            <person name="Ma L."/>
            <person name="Maclean D."/>
            <person name="Chibucos M.C."/>
            <person name="McDonald H."/>
            <person name="McWalters J."/>
            <person name="Meijer H.J."/>
            <person name="Morgan W."/>
            <person name="Morris P.F."/>
            <person name="Munro C.A."/>
            <person name="O'Neill K."/>
            <person name="Ospina-Giraldo M."/>
            <person name="Pinzon A."/>
            <person name="Pritchard L."/>
            <person name="Ramsahoye B."/>
            <person name="Ren Q."/>
            <person name="Restrepo S."/>
            <person name="Roy S."/>
            <person name="Sadanandom A."/>
            <person name="Savidor A."/>
            <person name="Schornack S."/>
            <person name="Schwartz D.C."/>
            <person name="Schumann U.D."/>
            <person name="Schwessinger B."/>
            <person name="Seyer L."/>
            <person name="Sharpe T."/>
            <person name="Silvar C."/>
            <person name="Song J."/>
            <person name="Studholme D.J."/>
            <person name="Sykes S."/>
            <person name="Thines M."/>
            <person name="van de Vondervoort P.J."/>
            <person name="Phuntumart V."/>
            <person name="Wawra S."/>
            <person name="Weide R."/>
            <person name="Win J."/>
            <person name="Young C."/>
            <person name="Zhou S."/>
            <person name="Fry W."/>
            <person name="Meyers B.C."/>
            <person name="van West P."/>
            <person name="Ristaino J."/>
            <person name="Govers F."/>
            <person name="Birch P.R."/>
            <person name="Whisson S.C."/>
            <person name="Judelson H.S."/>
            <person name="Nusbaum C."/>
        </authorList>
    </citation>
    <scope>NUCLEOTIDE SEQUENCE [LARGE SCALE GENOMIC DNA]</scope>
    <source>
        <strain evidence="3">T30-4</strain>
    </source>
</reference>
<sequence>MCEHCVQQCTSRRHLSNHRRYCADNPNKVKSKKVRLEADAPGGICHKCNRKFKKRNALYTEELAYVYHEDGVDDEVEHSDIIEEESDDDFYVDNDDAVDAESDDESEDASEEEVEEEEGGEVGEAESAEESEWESEAESAQDNCIRRKTICRISTKLHIHIHNFHRLPRRLHVDSRCSFRNDKYKIAGAVEGWSLNEQLLSAQSCRAPSKPAASGRCFMECSTRHALHSTTNLKLTKQRPH</sequence>
<evidence type="ECO:0000256" key="1">
    <source>
        <dbReference type="SAM" id="MobiDB-lite"/>
    </source>
</evidence>
<dbReference type="EMBL" id="DS028152">
    <property type="protein sequence ID" value="EEY62771.1"/>
    <property type="molecule type" value="Genomic_DNA"/>
</dbReference>
<name>D0NQ39_PHYIT</name>
<evidence type="ECO:0000313" key="3">
    <source>
        <dbReference type="Proteomes" id="UP000006643"/>
    </source>
</evidence>
<dbReference type="InParanoid" id="D0NQ39"/>
<accession>D0NQ39</accession>
<feature type="region of interest" description="Disordered" evidence="1">
    <location>
        <begin position="83"/>
        <end position="140"/>
    </location>
</feature>
<dbReference type="RefSeq" id="XP_002898646.1">
    <property type="nucleotide sequence ID" value="XM_002898600.1"/>
</dbReference>
<dbReference type="GeneID" id="9479009"/>
<dbReference type="AlphaFoldDB" id="D0NQ39"/>